<organism evidence="2 3">
    <name type="scientific">Rhizophlyctis rosea</name>
    <dbReference type="NCBI Taxonomy" id="64517"/>
    <lineage>
        <taxon>Eukaryota</taxon>
        <taxon>Fungi</taxon>
        <taxon>Fungi incertae sedis</taxon>
        <taxon>Chytridiomycota</taxon>
        <taxon>Chytridiomycota incertae sedis</taxon>
        <taxon>Chytridiomycetes</taxon>
        <taxon>Rhizophlyctidales</taxon>
        <taxon>Rhizophlyctidaceae</taxon>
        <taxon>Rhizophlyctis</taxon>
    </lineage>
</organism>
<dbReference type="EMBL" id="JADGJD010000812">
    <property type="protein sequence ID" value="KAJ3048319.1"/>
    <property type="molecule type" value="Genomic_DNA"/>
</dbReference>
<proteinExistence type="predicted"/>
<evidence type="ECO:0000313" key="3">
    <source>
        <dbReference type="Proteomes" id="UP001212841"/>
    </source>
</evidence>
<feature type="transmembrane region" description="Helical" evidence="1">
    <location>
        <begin position="12"/>
        <end position="30"/>
    </location>
</feature>
<name>A0AAD5S9M4_9FUNG</name>
<accession>A0AAD5S9M4</accession>
<evidence type="ECO:0000313" key="2">
    <source>
        <dbReference type="EMBL" id="KAJ3048319.1"/>
    </source>
</evidence>
<keyword evidence="1" id="KW-0472">Membrane</keyword>
<feature type="non-terminal residue" evidence="2">
    <location>
        <position position="1"/>
    </location>
</feature>
<feature type="transmembrane region" description="Helical" evidence="1">
    <location>
        <begin position="100"/>
        <end position="121"/>
    </location>
</feature>
<gene>
    <name evidence="2" type="ORF">HK097_010679</name>
</gene>
<keyword evidence="1" id="KW-0812">Transmembrane</keyword>
<protein>
    <submittedName>
        <fullName evidence="2">Uncharacterized protein</fullName>
    </submittedName>
</protein>
<comment type="caution">
    <text evidence="2">The sequence shown here is derived from an EMBL/GenBank/DDBJ whole genome shotgun (WGS) entry which is preliminary data.</text>
</comment>
<keyword evidence="1" id="KW-1133">Transmembrane helix</keyword>
<keyword evidence="3" id="KW-1185">Reference proteome</keyword>
<reference evidence="2" key="1">
    <citation type="submission" date="2020-05" db="EMBL/GenBank/DDBJ databases">
        <title>Phylogenomic resolution of chytrid fungi.</title>
        <authorList>
            <person name="Stajich J.E."/>
            <person name="Amses K."/>
            <person name="Simmons R."/>
            <person name="Seto K."/>
            <person name="Myers J."/>
            <person name="Bonds A."/>
            <person name="Quandt C.A."/>
            <person name="Barry K."/>
            <person name="Liu P."/>
            <person name="Grigoriev I."/>
            <person name="Longcore J.E."/>
            <person name="James T.Y."/>
        </authorList>
    </citation>
    <scope>NUCLEOTIDE SEQUENCE</scope>
    <source>
        <strain evidence="2">JEL0318</strain>
    </source>
</reference>
<feature type="transmembrane region" description="Helical" evidence="1">
    <location>
        <begin position="67"/>
        <end position="91"/>
    </location>
</feature>
<dbReference type="Proteomes" id="UP001212841">
    <property type="component" value="Unassembled WGS sequence"/>
</dbReference>
<dbReference type="AlphaFoldDB" id="A0AAD5S9M4"/>
<sequence>MAVVEVSTVAWGAFYLYLLILASILTGGVADQARYGPSNVCLLYVKDYHVSSGDTFSFNATSPACSWVVGFGTITILLTLLLGLTSLFYLLTHQPRSRPVILAFASLATFTTFILFISAAVTSAGIKQTCSELEAPNHGLKCETLFANGFFVDETKKLYGKDLKTVGAA</sequence>
<evidence type="ECO:0000256" key="1">
    <source>
        <dbReference type="SAM" id="Phobius"/>
    </source>
</evidence>